<organism evidence="5">
    <name type="scientific">Anemonia rustica</name>
    <dbReference type="NCBI Taxonomy" id="444856"/>
    <lineage>
        <taxon>Eukaryota</taxon>
        <taxon>Metazoa</taxon>
        <taxon>Cnidaria</taxon>
        <taxon>Anthozoa</taxon>
        <taxon>Hexacorallia</taxon>
        <taxon>Actiniaria</taxon>
        <taxon>Actiniidae</taxon>
        <taxon>Anemonia</taxon>
    </lineage>
</organism>
<dbReference type="SMR" id="A5YTR7"/>
<dbReference type="AlphaFoldDB" id="A5YTR7"/>
<keyword evidence="4" id="KW-0599">Photoprotein</keyword>
<dbReference type="InterPro" id="IPR009017">
    <property type="entry name" value="GFP"/>
</dbReference>
<protein>
    <submittedName>
        <fullName evidence="5">GFP-like chromoprotein</fullName>
    </submittedName>
</protein>
<evidence type="ECO:0000256" key="2">
    <source>
        <dbReference type="ARBA" id="ARBA00022991"/>
    </source>
</evidence>
<dbReference type="Gene3D" id="2.40.155.10">
    <property type="entry name" value="Green fluorescent protein"/>
    <property type="match status" value="1"/>
</dbReference>
<keyword evidence="2" id="KW-0157">Chromophore</keyword>
<evidence type="ECO:0000313" key="5">
    <source>
        <dbReference type="EMBL" id="ABQ58831.1"/>
    </source>
</evidence>
<proteinExistence type="evidence at transcript level"/>
<keyword evidence="3" id="KW-0455">Luminescence</keyword>
<evidence type="ECO:0000256" key="4">
    <source>
        <dbReference type="ARBA" id="ARBA00023262"/>
    </source>
</evidence>
<evidence type="ECO:0000256" key="1">
    <source>
        <dbReference type="ARBA" id="ARBA00008949"/>
    </source>
</evidence>
<dbReference type="SUPFAM" id="SSF54511">
    <property type="entry name" value="GFP-like"/>
    <property type="match status" value="1"/>
</dbReference>
<evidence type="ECO:0000256" key="3">
    <source>
        <dbReference type="ARBA" id="ARBA00023223"/>
    </source>
</evidence>
<sequence length="232" mass="25919">MASFLKKTMPFKTTIEGTVNGHYFKCTGKGEGNPFEGTQEMKIEVIEGGPLPFAFHILSTSCMYGSKTFIKYVSGIPDYFKQSFPEGFTWERTTTYEDGGFLTAHQDTSLDGDCLVYKVKILGNNFPADGPVMQNKAGRWEPATEIVYEVDGVLRGQSLMALKCPGGRHLTCHLHTTYRSKKPASALKMPGFHFEDHRIEIMEEVEKGKCYKQYEAAVGRYCDAAPSKLGHN</sequence>
<dbReference type="GO" id="GO:0008218">
    <property type="term" value="P:bioluminescence"/>
    <property type="evidence" value="ECO:0007669"/>
    <property type="project" value="UniProtKB-KW"/>
</dbReference>
<dbReference type="Pfam" id="PF01353">
    <property type="entry name" value="GFP"/>
    <property type="match status" value="1"/>
</dbReference>
<dbReference type="Gene3D" id="3.30.1300.40">
    <property type="match status" value="1"/>
</dbReference>
<reference evidence="5" key="1">
    <citation type="submission" date="2007-05" db="EMBL/GenBank/DDBJ databases">
        <title>Analysis of fluorescent and non-fluorescent sea anemones from the Mediterranean Sea during a bleaching event.</title>
        <authorList>
            <person name="Leutenegger A."/>
            <person name="Kredel S."/>
            <person name="Gundel S."/>
            <person name="D'Angelo C."/>
            <person name="Salih A."/>
            <person name="Wiedenmann J."/>
        </authorList>
    </citation>
    <scope>NUCLEOTIDE SEQUENCE</scope>
</reference>
<dbReference type="EMBL" id="EF587181">
    <property type="protein sequence ID" value="ABQ58831.1"/>
    <property type="molecule type" value="mRNA"/>
</dbReference>
<comment type="similarity">
    <text evidence="1">Belongs to the GFP family.</text>
</comment>
<name>A5YTR7_9CNID</name>
<accession>A5YTR7</accession>
<dbReference type="InterPro" id="IPR011584">
    <property type="entry name" value="GFP-related"/>
</dbReference>